<evidence type="ECO:0000313" key="8">
    <source>
        <dbReference type="Proteomes" id="UP000006008"/>
    </source>
</evidence>
<dbReference type="InterPro" id="IPR002508">
    <property type="entry name" value="MurNAc-LAA_cat"/>
</dbReference>
<feature type="region of interest" description="Disordered" evidence="4">
    <location>
        <begin position="273"/>
        <end position="330"/>
    </location>
</feature>
<dbReference type="RefSeq" id="WP_009134333.1">
    <property type="nucleotide sequence ID" value="NZ_CP102250.1"/>
</dbReference>
<sequence>MKVSKRRLLALPILYLAALLCYTPSPAQTARVGIRKVVIDPGHGGQDPGCSYKQFKEKDIVLNVALRLGELIKDNFSDVEVIYTRKTDVFIPLYERGNIANKAGADLFFSIHVNAARSSAAAGTETFVMGVDKAGRNLDIAMKENDVITFEDDYSAKYQGYVPGSSESFIIFSLMQYSYQGQSLTLANMVQRQYVRNTAMGNRGVKQAGFLVLWNAAMPSILTELGFISNAGDRALLTTRSGQEKLARSLFNAFSEYKAKSEGHSSWQTLSNASTAEDEAMDRTDGDATANGTGGSASSGNPSPGSSNTNGSTSSPGVYPTQDTAPGTKVDYRVQIMTSDRKVPKNSSRFGPYRGEVTEMITGGVYKYYVGCVASYKEALSLQSKLRSQFKDAFVVPFLGDKRITIAEARRLE</sequence>
<evidence type="ECO:0000313" key="7">
    <source>
        <dbReference type="EMBL" id="EHB91478.1"/>
    </source>
</evidence>
<dbReference type="OrthoDB" id="9806267at2"/>
<comment type="catalytic activity">
    <reaction evidence="1">
        <text>Hydrolyzes the link between N-acetylmuramoyl residues and L-amino acid residues in certain cell-wall glycopeptides.</text>
        <dbReference type="EC" id="3.5.1.28"/>
    </reaction>
</comment>
<evidence type="ECO:0000259" key="6">
    <source>
        <dbReference type="SMART" id="SM00646"/>
    </source>
</evidence>
<name>G5HA62_9BACT</name>
<dbReference type="HOGENOM" id="CLU_014322_4_5_10"/>
<feature type="chain" id="PRO_5003477829" description="N-acetylmuramoyl-L-alanine amidase" evidence="5">
    <location>
        <begin position="30"/>
        <end position="413"/>
    </location>
</feature>
<dbReference type="GO" id="GO:0009253">
    <property type="term" value="P:peptidoglycan catabolic process"/>
    <property type="evidence" value="ECO:0007669"/>
    <property type="project" value="InterPro"/>
</dbReference>
<dbReference type="PATRIC" id="fig|742725.3.peg.1619"/>
<evidence type="ECO:0000256" key="1">
    <source>
        <dbReference type="ARBA" id="ARBA00001561"/>
    </source>
</evidence>
<dbReference type="eggNOG" id="COG0860">
    <property type="taxonomic scope" value="Bacteria"/>
</dbReference>
<dbReference type="CDD" id="cd02696">
    <property type="entry name" value="MurNAc-LAA"/>
    <property type="match status" value="1"/>
</dbReference>
<dbReference type="AlphaFoldDB" id="G5HA62"/>
<dbReference type="InterPro" id="IPR050695">
    <property type="entry name" value="N-acetylmuramoyl_amidase_3"/>
</dbReference>
<organism evidence="7 8">
    <name type="scientific">Alistipes indistinctus YIT 12060</name>
    <dbReference type="NCBI Taxonomy" id="742725"/>
    <lineage>
        <taxon>Bacteria</taxon>
        <taxon>Pseudomonadati</taxon>
        <taxon>Bacteroidota</taxon>
        <taxon>Bacteroidia</taxon>
        <taxon>Bacteroidales</taxon>
        <taxon>Rikenellaceae</taxon>
        <taxon>Alistipes</taxon>
    </lineage>
</organism>
<dbReference type="EC" id="3.5.1.28" evidence="2"/>
<dbReference type="STRING" id="742725.HMPREF9450_01527"/>
<reference evidence="7 8" key="1">
    <citation type="submission" date="2011-08" db="EMBL/GenBank/DDBJ databases">
        <title>The Genome Sequence of Alistipes indistinctus YIT 12060.</title>
        <authorList>
            <consortium name="The Broad Institute Genome Sequencing Platform"/>
            <person name="Earl A."/>
            <person name="Ward D."/>
            <person name="Feldgarden M."/>
            <person name="Gevers D."/>
            <person name="Morotomi M."/>
            <person name="Young S.K."/>
            <person name="Zeng Q."/>
            <person name="Gargeya S."/>
            <person name="Fitzgerald M."/>
            <person name="Haas B."/>
            <person name="Abouelleil A."/>
            <person name="Alvarado L."/>
            <person name="Arachchi H.M."/>
            <person name="Berlin A."/>
            <person name="Brown A."/>
            <person name="Chapman S.B."/>
            <person name="Chen Z."/>
            <person name="Dunbar C."/>
            <person name="Freedman E."/>
            <person name="Gearin G."/>
            <person name="Gellesch M."/>
            <person name="Goldberg J."/>
            <person name="Griggs A."/>
            <person name="Gujja S."/>
            <person name="Heiman D."/>
            <person name="Howarth C."/>
            <person name="Larson L."/>
            <person name="Lui A."/>
            <person name="MacDonald P.J.P."/>
            <person name="Montmayeur A."/>
            <person name="Murphy C."/>
            <person name="Neiman D."/>
            <person name="Pearson M."/>
            <person name="Priest M."/>
            <person name="Roberts A."/>
            <person name="Saif S."/>
            <person name="Shea T."/>
            <person name="Shenoy N."/>
            <person name="Sisk P."/>
            <person name="Stolte C."/>
            <person name="Sykes S."/>
            <person name="Wortman J."/>
            <person name="Nusbaum C."/>
            <person name="Birren B."/>
        </authorList>
    </citation>
    <scope>NUCLEOTIDE SEQUENCE [LARGE SCALE GENOMIC DNA]</scope>
    <source>
        <strain evidence="7 8">YIT 12060</strain>
    </source>
</reference>
<dbReference type="SMART" id="SM00646">
    <property type="entry name" value="Ami_3"/>
    <property type="match status" value="1"/>
</dbReference>
<dbReference type="Pfam" id="PF01520">
    <property type="entry name" value="Amidase_3"/>
    <property type="match status" value="1"/>
</dbReference>
<feature type="domain" description="MurNAc-LAA" evidence="6">
    <location>
        <begin position="97"/>
        <end position="255"/>
    </location>
</feature>
<feature type="compositionally biased region" description="Low complexity" evidence="4">
    <location>
        <begin position="298"/>
        <end position="317"/>
    </location>
</feature>
<keyword evidence="8" id="KW-1185">Reference proteome</keyword>
<keyword evidence="5" id="KW-0732">Signal</keyword>
<dbReference type="GO" id="GO:0008745">
    <property type="term" value="F:N-acetylmuramoyl-L-alanine amidase activity"/>
    <property type="evidence" value="ECO:0007669"/>
    <property type="project" value="UniProtKB-EC"/>
</dbReference>
<accession>G5HA62</accession>
<evidence type="ECO:0000256" key="2">
    <source>
        <dbReference type="ARBA" id="ARBA00011901"/>
    </source>
</evidence>
<dbReference type="Proteomes" id="UP000006008">
    <property type="component" value="Unassembled WGS sequence"/>
</dbReference>
<evidence type="ECO:0000256" key="5">
    <source>
        <dbReference type="SAM" id="SignalP"/>
    </source>
</evidence>
<keyword evidence="3" id="KW-0378">Hydrolase</keyword>
<dbReference type="GeneID" id="92815439"/>
<comment type="caution">
    <text evidence="7">The sequence shown here is derived from an EMBL/GenBank/DDBJ whole genome shotgun (WGS) entry which is preliminary data.</text>
</comment>
<gene>
    <name evidence="7" type="ORF">HMPREF9450_01527</name>
</gene>
<dbReference type="Gene3D" id="3.40.630.40">
    <property type="entry name" value="Zn-dependent exopeptidases"/>
    <property type="match status" value="1"/>
</dbReference>
<protein>
    <recommendedName>
        <fullName evidence="2">N-acetylmuramoyl-L-alanine amidase</fullName>
        <ecNumber evidence="2">3.5.1.28</ecNumber>
    </recommendedName>
</protein>
<dbReference type="EMBL" id="ADLD01000013">
    <property type="protein sequence ID" value="EHB91478.1"/>
    <property type="molecule type" value="Genomic_DNA"/>
</dbReference>
<proteinExistence type="predicted"/>
<evidence type="ECO:0000256" key="3">
    <source>
        <dbReference type="ARBA" id="ARBA00022801"/>
    </source>
</evidence>
<feature type="signal peptide" evidence="5">
    <location>
        <begin position="1"/>
        <end position="29"/>
    </location>
</feature>
<dbReference type="PANTHER" id="PTHR30404:SF0">
    <property type="entry name" value="N-ACETYLMURAMOYL-L-ALANINE AMIDASE AMIC"/>
    <property type="match status" value="1"/>
</dbReference>
<dbReference type="GO" id="GO:0030288">
    <property type="term" value="C:outer membrane-bounded periplasmic space"/>
    <property type="evidence" value="ECO:0007669"/>
    <property type="project" value="TreeGrafter"/>
</dbReference>
<evidence type="ECO:0000256" key="4">
    <source>
        <dbReference type="SAM" id="MobiDB-lite"/>
    </source>
</evidence>
<dbReference type="FunFam" id="3.40.630.40:FF:000005">
    <property type="entry name" value="N-acetylmuramoyl-L-alanine amidase (AmiA)"/>
    <property type="match status" value="1"/>
</dbReference>
<dbReference type="SUPFAM" id="SSF53187">
    <property type="entry name" value="Zn-dependent exopeptidases"/>
    <property type="match status" value="1"/>
</dbReference>
<dbReference type="PANTHER" id="PTHR30404">
    <property type="entry name" value="N-ACETYLMURAMOYL-L-ALANINE AMIDASE"/>
    <property type="match status" value="1"/>
</dbReference>